<dbReference type="EMBL" id="FNVG01000036">
    <property type="protein sequence ID" value="SEG70914.1"/>
    <property type="molecule type" value="Genomic_DNA"/>
</dbReference>
<feature type="domain" description="GGDEF" evidence="9">
    <location>
        <begin position="450"/>
        <end position="583"/>
    </location>
</feature>
<reference evidence="11" key="1">
    <citation type="submission" date="2016-10" db="EMBL/GenBank/DDBJ databases">
        <authorList>
            <person name="Varghese N."/>
            <person name="Submissions S."/>
        </authorList>
    </citation>
    <scope>NUCLEOTIDE SEQUENCE [LARGE SCALE GENOMIC DNA]</scope>
    <source>
        <strain evidence="11">CGMCC 1.7062</strain>
    </source>
</reference>
<organism evidence="10 11">
    <name type="scientific">Vibrio hangzhouensis</name>
    <dbReference type="NCBI Taxonomy" id="462991"/>
    <lineage>
        <taxon>Bacteria</taxon>
        <taxon>Pseudomonadati</taxon>
        <taxon>Pseudomonadota</taxon>
        <taxon>Gammaproteobacteria</taxon>
        <taxon>Vibrionales</taxon>
        <taxon>Vibrionaceae</taxon>
        <taxon>Vibrio</taxon>
    </lineage>
</organism>
<dbReference type="OrthoDB" id="6635966at2"/>
<evidence type="ECO:0000313" key="11">
    <source>
        <dbReference type="Proteomes" id="UP000236721"/>
    </source>
</evidence>
<dbReference type="SMART" id="SM00267">
    <property type="entry name" value="GGDEF"/>
    <property type="match status" value="1"/>
</dbReference>
<dbReference type="AlphaFoldDB" id="A0A1H6CD86"/>
<protein>
    <submittedName>
        <fullName evidence="10">Diguanylate cyclase (GGDEF) domain-containing protein</fullName>
    </submittedName>
</protein>
<dbReference type="CDD" id="cd01949">
    <property type="entry name" value="GGDEF"/>
    <property type="match status" value="1"/>
</dbReference>
<evidence type="ECO:0000256" key="6">
    <source>
        <dbReference type="SAM" id="Phobius"/>
    </source>
</evidence>
<dbReference type="InterPro" id="IPR043128">
    <property type="entry name" value="Rev_trsase/Diguanyl_cyclase"/>
</dbReference>
<dbReference type="Gene3D" id="3.30.450.20">
    <property type="entry name" value="PAS domain"/>
    <property type="match status" value="2"/>
</dbReference>
<dbReference type="SUPFAM" id="SSF158472">
    <property type="entry name" value="HAMP domain-like"/>
    <property type="match status" value="1"/>
</dbReference>
<dbReference type="SMART" id="SM00052">
    <property type="entry name" value="EAL"/>
    <property type="match status" value="1"/>
</dbReference>
<dbReference type="Pfam" id="PF02743">
    <property type="entry name" value="dCache_1"/>
    <property type="match status" value="1"/>
</dbReference>
<dbReference type="CDD" id="cd12913">
    <property type="entry name" value="PDC1_MCP_like"/>
    <property type="match status" value="1"/>
</dbReference>
<keyword evidence="2" id="KW-1003">Cell membrane</keyword>
<dbReference type="RefSeq" id="WP_103882381.1">
    <property type="nucleotide sequence ID" value="NZ_FNVG01000036.1"/>
</dbReference>
<dbReference type="GO" id="GO:0071111">
    <property type="term" value="F:cyclic-guanylate-specific phosphodiesterase activity"/>
    <property type="evidence" value="ECO:0007669"/>
    <property type="project" value="InterPro"/>
</dbReference>
<dbReference type="Pfam" id="PF00990">
    <property type="entry name" value="GGDEF"/>
    <property type="match status" value="1"/>
</dbReference>
<dbReference type="InterPro" id="IPR003660">
    <property type="entry name" value="HAMP_dom"/>
</dbReference>
<evidence type="ECO:0000256" key="2">
    <source>
        <dbReference type="ARBA" id="ARBA00022475"/>
    </source>
</evidence>
<keyword evidence="11" id="KW-1185">Reference proteome</keyword>
<dbReference type="InterPro" id="IPR000160">
    <property type="entry name" value="GGDEF_dom"/>
</dbReference>
<evidence type="ECO:0000256" key="1">
    <source>
        <dbReference type="ARBA" id="ARBA00004651"/>
    </source>
</evidence>
<dbReference type="NCBIfam" id="TIGR00254">
    <property type="entry name" value="GGDEF"/>
    <property type="match status" value="1"/>
</dbReference>
<dbReference type="PROSITE" id="PS50883">
    <property type="entry name" value="EAL"/>
    <property type="match status" value="1"/>
</dbReference>
<dbReference type="InterPro" id="IPR050706">
    <property type="entry name" value="Cyclic-di-GMP_PDE-like"/>
</dbReference>
<feature type="transmembrane region" description="Helical" evidence="6">
    <location>
        <begin position="12"/>
        <end position="31"/>
    </location>
</feature>
<dbReference type="InterPro" id="IPR001633">
    <property type="entry name" value="EAL_dom"/>
</dbReference>
<feature type="domain" description="EAL" evidence="7">
    <location>
        <begin position="590"/>
        <end position="845"/>
    </location>
</feature>
<evidence type="ECO:0000256" key="4">
    <source>
        <dbReference type="ARBA" id="ARBA00022989"/>
    </source>
</evidence>
<evidence type="ECO:0000259" key="7">
    <source>
        <dbReference type="PROSITE" id="PS50883"/>
    </source>
</evidence>
<dbReference type="InterPro" id="IPR029787">
    <property type="entry name" value="Nucleotide_cyclase"/>
</dbReference>
<keyword evidence="5 6" id="KW-0472">Membrane</keyword>
<dbReference type="PANTHER" id="PTHR33121">
    <property type="entry name" value="CYCLIC DI-GMP PHOSPHODIESTERASE PDEF"/>
    <property type="match status" value="1"/>
</dbReference>
<dbReference type="CDD" id="cd06225">
    <property type="entry name" value="HAMP"/>
    <property type="match status" value="1"/>
</dbReference>
<dbReference type="SUPFAM" id="SSF141868">
    <property type="entry name" value="EAL domain-like"/>
    <property type="match status" value="1"/>
</dbReference>
<dbReference type="Gene3D" id="3.30.70.270">
    <property type="match status" value="1"/>
</dbReference>
<dbReference type="PROSITE" id="PS50885">
    <property type="entry name" value="HAMP"/>
    <property type="match status" value="1"/>
</dbReference>
<evidence type="ECO:0000259" key="8">
    <source>
        <dbReference type="PROSITE" id="PS50885"/>
    </source>
</evidence>
<evidence type="ECO:0000313" key="10">
    <source>
        <dbReference type="EMBL" id="SEG70914.1"/>
    </source>
</evidence>
<keyword evidence="3 6" id="KW-0812">Transmembrane</keyword>
<evidence type="ECO:0000256" key="3">
    <source>
        <dbReference type="ARBA" id="ARBA00022692"/>
    </source>
</evidence>
<dbReference type="Proteomes" id="UP000236721">
    <property type="component" value="Unassembled WGS sequence"/>
</dbReference>
<dbReference type="PANTHER" id="PTHR33121:SF70">
    <property type="entry name" value="SIGNALING PROTEIN YKOW"/>
    <property type="match status" value="1"/>
</dbReference>
<dbReference type="GO" id="GO:0007165">
    <property type="term" value="P:signal transduction"/>
    <property type="evidence" value="ECO:0007669"/>
    <property type="project" value="InterPro"/>
</dbReference>
<evidence type="ECO:0000256" key="5">
    <source>
        <dbReference type="ARBA" id="ARBA00023136"/>
    </source>
</evidence>
<sequence length="845" mass="93469">MTGFFRVSIKKALIAPFIVVFLCTIGTILWLQKERYNDLAQEVSTQQLDSLTHNVVQSLDRFLERPFTAVKTLAHAIEYHHLYDHQEADKLEGYLRSSFNSLHEQVKQIDLIGFGSELGDFLALRRVETSTASAPFILMAQDARTNHQLTVYSGHDRNSAADDVIAHYDPRQRPWYQPVKRTPEPMWSKVYANADEQQDITISALSPVYTENNGQPSFIGVAVVDVQINTFDRFLQDIRQQHKAQVYIIDAQRKLVAHSARSSIVDSHGQRLTMANSSHTTLAFLDRVMAEQPMVGSRVFSHSVQGDTEYIMISRYQTATDLDWYVVVAISAADLLGNISIGSEQTLLAGLLLGALGLVLGIAVINRVTIPLTETAKAAKQIAAGSWDYPLPKTQTTMEIVQLVDSFSSMRSHLRASFHALREQLVRDNLTKLYSRQGFIETCSALPVNNNGCMMLLGINQFRDINDSLGHDQGDVLLAIVAERLKAWVLLENGVLGRVAGDEFAVYLPDIERQEQLCYQHRIRQVFSAPFVLQGEPIMVTVSIGVASASNSNCVDTCLRNAGIALSHAKSESNRSCIYTPDMAESSRKKTKLLKTLQHAIDHDSFEVHFQPIIDLKSGETLGAEALLRLRDEQQQFVSPLDFIPMAESSGLIQTIGNMMASKALSSVATAIAEGQLAPDFHLHINVSVIELVSGSYVAELAEIIALSGFPAKQLTIEITESRLADNDPVTLSNLNQLKALGVSIAIDDFGTGYSSLAYLHKLPFDSLKVDKAFVERLNRDNAHDSVVAAITKLSSSFGFSLVAEGVETHLQAELVRELGCHHAQGYLFSAPKPLEEWPQLRATA</sequence>
<accession>A0A1H6CD86</accession>
<dbReference type="SUPFAM" id="SSF55073">
    <property type="entry name" value="Nucleotide cyclase"/>
    <property type="match status" value="1"/>
</dbReference>
<evidence type="ECO:0000259" key="9">
    <source>
        <dbReference type="PROSITE" id="PS50887"/>
    </source>
</evidence>
<dbReference type="InterPro" id="IPR033479">
    <property type="entry name" value="dCache_1"/>
</dbReference>
<dbReference type="InterPro" id="IPR035919">
    <property type="entry name" value="EAL_sf"/>
</dbReference>
<dbReference type="Gene3D" id="6.10.340.10">
    <property type="match status" value="1"/>
</dbReference>
<feature type="domain" description="HAMP" evidence="8">
    <location>
        <begin position="366"/>
        <end position="419"/>
    </location>
</feature>
<dbReference type="Pfam" id="PF00563">
    <property type="entry name" value="EAL"/>
    <property type="match status" value="1"/>
</dbReference>
<dbReference type="CDD" id="cd01948">
    <property type="entry name" value="EAL"/>
    <property type="match status" value="1"/>
</dbReference>
<dbReference type="Gene3D" id="3.20.20.450">
    <property type="entry name" value="EAL domain"/>
    <property type="match status" value="1"/>
</dbReference>
<gene>
    <name evidence="10" type="ORF">SAMN04488244_13616</name>
</gene>
<dbReference type="GO" id="GO:0005886">
    <property type="term" value="C:plasma membrane"/>
    <property type="evidence" value="ECO:0007669"/>
    <property type="project" value="UniProtKB-SubCell"/>
</dbReference>
<comment type="subcellular location">
    <subcellularLocation>
        <location evidence="1">Cell membrane</location>
        <topology evidence="1">Multi-pass membrane protein</topology>
    </subcellularLocation>
</comment>
<dbReference type="CDD" id="cd18774">
    <property type="entry name" value="PDC2_HK_sensor"/>
    <property type="match status" value="1"/>
</dbReference>
<dbReference type="PROSITE" id="PS50887">
    <property type="entry name" value="GGDEF"/>
    <property type="match status" value="1"/>
</dbReference>
<keyword evidence="4 6" id="KW-1133">Transmembrane helix</keyword>
<proteinExistence type="predicted"/>
<name>A0A1H6CD86_9VIBR</name>